<dbReference type="WBParaSite" id="Hba_15732">
    <property type="protein sequence ID" value="Hba_15732"/>
    <property type="gene ID" value="Hba_15732"/>
</dbReference>
<name>A0A1I7XEG8_HETBA</name>
<dbReference type="Proteomes" id="UP000095283">
    <property type="component" value="Unplaced"/>
</dbReference>
<evidence type="ECO:0000259" key="1">
    <source>
        <dbReference type="Pfam" id="PF02931"/>
    </source>
</evidence>
<evidence type="ECO:0000313" key="3">
    <source>
        <dbReference type="WBParaSite" id="Hba_15732"/>
    </source>
</evidence>
<dbReference type="AlphaFoldDB" id="A0A1I7XEG8"/>
<dbReference type="InterPro" id="IPR006202">
    <property type="entry name" value="Neur_chan_lig-bd"/>
</dbReference>
<feature type="domain" description="Neurotransmitter-gated ion-channel ligand-binding" evidence="1">
    <location>
        <begin position="19"/>
        <end position="85"/>
    </location>
</feature>
<proteinExistence type="predicted"/>
<sequence length="90" mass="10840">MGPTDLYPWERVVLWILKDISLYASLSQINGADQRNNLATVSAYFDVWWTDEFLVWNTTDFDGIERVFIPVKWIWKPEFYMYHRSALIYL</sequence>
<dbReference type="Pfam" id="PF02931">
    <property type="entry name" value="Neur_chan_LBD"/>
    <property type="match status" value="1"/>
</dbReference>
<reference evidence="3" key="1">
    <citation type="submission" date="2016-11" db="UniProtKB">
        <authorList>
            <consortium name="WormBaseParasite"/>
        </authorList>
    </citation>
    <scope>IDENTIFICATION</scope>
</reference>
<dbReference type="InterPro" id="IPR036734">
    <property type="entry name" value="Neur_chan_lig-bd_sf"/>
</dbReference>
<dbReference type="SUPFAM" id="SSF63712">
    <property type="entry name" value="Nicotinic receptor ligand binding domain-like"/>
    <property type="match status" value="1"/>
</dbReference>
<dbReference type="GO" id="GO:0005230">
    <property type="term" value="F:extracellular ligand-gated monoatomic ion channel activity"/>
    <property type="evidence" value="ECO:0007669"/>
    <property type="project" value="InterPro"/>
</dbReference>
<evidence type="ECO:0000313" key="2">
    <source>
        <dbReference type="Proteomes" id="UP000095283"/>
    </source>
</evidence>
<dbReference type="GO" id="GO:0016020">
    <property type="term" value="C:membrane"/>
    <property type="evidence" value="ECO:0007669"/>
    <property type="project" value="InterPro"/>
</dbReference>
<organism evidence="2 3">
    <name type="scientific">Heterorhabditis bacteriophora</name>
    <name type="common">Entomopathogenic nematode worm</name>
    <dbReference type="NCBI Taxonomy" id="37862"/>
    <lineage>
        <taxon>Eukaryota</taxon>
        <taxon>Metazoa</taxon>
        <taxon>Ecdysozoa</taxon>
        <taxon>Nematoda</taxon>
        <taxon>Chromadorea</taxon>
        <taxon>Rhabditida</taxon>
        <taxon>Rhabditina</taxon>
        <taxon>Rhabditomorpha</taxon>
        <taxon>Strongyloidea</taxon>
        <taxon>Heterorhabditidae</taxon>
        <taxon>Heterorhabditis</taxon>
    </lineage>
</organism>
<protein>
    <submittedName>
        <fullName evidence="3">Neur_chan_LBD domain-containing protein</fullName>
    </submittedName>
</protein>
<dbReference type="Gene3D" id="2.70.170.10">
    <property type="entry name" value="Neurotransmitter-gated ion-channel ligand-binding domain"/>
    <property type="match status" value="1"/>
</dbReference>
<accession>A0A1I7XEG8</accession>
<keyword evidence="2" id="KW-1185">Reference proteome</keyword>